<feature type="compositionally biased region" description="Low complexity" evidence="1">
    <location>
        <begin position="18"/>
        <end position="28"/>
    </location>
</feature>
<evidence type="ECO:0000313" key="2">
    <source>
        <dbReference type="EMBL" id="CAI9757360.1"/>
    </source>
</evidence>
<evidence type="ECO:0000256" key="1">
    <source>
        <dbReference type="SAM" id="MobiDB-lite"/>
    </source>
</evidence>
<dbReference type="Proteomes" id="UP000834106">
    <property type="component" value="Chromosome 3"/>
</dbReference>
<feature type="compositionally biased region" description="Polar residues" evidence="1">
    <location>
        <begin position="1"/>
        <end position="17"/>
    </location>
</feature>
<dbReference type="PANTHER" id="PTHR34466">
    <property type="entry name" value="OS11G0129800 PROTEIN"/>
    <property type="match status" value="1"/>
</dbReference>
<reference evidence="2" key="1">
    <citation type="submission" date="2023-05" db="EMBL/GenBank/DDBJ databases">
        <authorList>
            <person name="Huff M."/>
        </authorList>
    </citation>
    <scope>NUCLEOTIDE SEQUENCE</scope>
</reference>
<sequence length="582" mass="64181">MATSAFKSTSKRTTIGGSSSEDSTSTSRSYRRSRSLSRFSRPEVVSEPKGKFVNTVRGSGDCTEISLDDLALEFFSSRNESESDVGAGKREGHSVSRPGGGSSEIGRWASDTASSRRRGRSVSRNGGVDSKSYVVSNGSGSGSKNFTPAESVSRRRRSLSVARYHISDSESEVDNSRNPINRSILKGPIRGRSQMPLSRKAASLSNQHPGISLNQNDQSLLHDGYSSHSSAQTDDESNIVRIGKNGFEKIIRAVYAEKKAEIHTEDAVNSGFYEAMRKELEYAVEEIRTELNQAVGRNQAALSSGKCLQVEKPKNLQDFSAIRKNYTAKLGQSEKRKQDLLAEILLEEQRGQELSKIVRDLLPDSKTSYVSQKPFRARKRSSEKCWASRQLSEEAGKYFEDFISNVEDTDISSFDGERSDGSSTLGATRKARDSSIRGEAESYQSPAGSINCPVEMEGVLLPWLTWETGPDGSVSGKNKAQTPDTPKALQWDSEKDGISINDPSNHSTSSHGSWSPGFLNGPPLHTREENKGKTRQFVDKQVSHFNTDEYVELGKSEELLFEMYKERNRISLGGLLLCNNVF</sequence>
<feature type="region of interest" description="Disordered" evidence="1">
    <location>
        <begin position="471"/>
        <end position="532"/>
    </location>
</feature>
<feature type="compositionally biased region" description="Basic and acidic residues" evidence="1">
    <location>
        <begin position="430"/>
        <end position="440"/>
    </location>
</feature>
<feature type="compositionally biased region" description="Basic and acidic residues" evidence="1">
    <location>
        <begin position="40"/>
        <end position="50"/>
    </location>
</feature>
<gene>
    <name evidence="2" type="ORF">FPE_LOCUS4790</name>
</gene>
<feature type="region of interest" description="Disordered" evidence="1">
    <location>
        <begin position="1"/>
        <end position="61"/>
    </location>
</feature>
<keyword evidence="3" id="KW-1185">Reference proteome</keyword>
<evidence type="ECO:0000313" key="3">
    <source>
        <dbReference type="Proteomes" id="UP000834106"/>
    </source>
</evidence>
<feature type="region of interest" description="Disordered" evidence="1">
    <location>
        <begin position="80"/>
        <end position="187"/>
    </location>
</feature>
<feature type="compositionally biased region" description="Low complexity" evidence="1">
    <location>
        <begin position="503"/>
        <end position="517"/>
    </location>
</feature>
<accession>A0AAD2DML7</accession>
<dbReference type="PANTHER" id="PTHR34466:SF1">
    <property type="entry name" value="OS06G0609800 PROTEIN"/>
    <property type="match status" value="1"/>
</dbReference>
<dbReference type="EMBL" id="OU503038">
    <property type="protein sequence ID" value="CAI9757360.1"/>
    <property type="molecule type" value="Genomic_DNA"/>
</dbReference>
<feature type="region of interest" description="Disordered" evidence="1">
    <location>
        <begin position="411"/>
        <end position="451"/>
    </location>
</feature>
<feature type="compositionally biased region" description="Low complexity" evidence="1">
    <location>
        <begin position="122"/>
        <end position="145"/>
    </location>
</feature>
<dbReference type="AlphaFoldDB" id="A0AAD2DML7"/>
<organism evidence="2 3">
    <name type="scientific">Fraxinus pennsylvanica</name>
    <dbReference type="NCBI Taxonomy" id="56036"/>
    <lineage>
        <taxon>Eukaryota</taxon>
        <taxon>Viridiplantae</taxon>
        <taxon>Streptophyta</taxon>
        <taxon>Embryophyta</taxon>
        <taxon>Tracheophyta</taxon>
        <taxon>Spermatophyta</taxon>
        <taxon>Magnoliopsida</taxon>
        <taxon>eudicotyledons</taxon>
        <taxon>Gunneridae</taxon>
        <taxon>Pentapetalae</taxon>
        <taxon>asterids</taxon>
        <taxon>lamiids</taxon>
        <taxon>Lamiales</taxon>
        <taxon>Oleaceae</taxon>
        <taxon>Oleeae</taxon>
        <taxon>Fraxinus</taxon>
    </lineage>
</organism>
<feature type="compositionally biased region" description="Polar residues" evidence="1">
    <location>
        <begin position="475"/>
        <end position="484"/>
    </location>
</feature>
<protein>
    <submittedName>
        <fullName evidence="2">Uncharacterized protein</fullName>
    </submittedName>
</protein>
<proteinExistence type="predicted"/>
<name>A0AAD2DML7_9LAMI</name>